<dbReference type="PANTHER" id="PTHR46796">
    <property type="entry name" value="HTH-TYPE TRANSCRIPTIONAL ACTIVATOR RHAS-RELATED"/>
    <property type="match status" value="1"/>
</dbReference>
<keyword evidence="3" id="KW-0804">Transcription</keyword>
<accession>A0A6L9EHM1</accession>
<dbReference type="Pfam" id="PF12833">
    <property type="entry name" value="HTH_18"/>
    <property type="match status" value="1"/>
</dbReference>
<organism evidence="5 6">
    <name type="scientific">Poritiphilus flavus</name>
    <dbReference type="NCBI Taxonomy" id="2697053"/>
    <lineage>
        <taxon>Bacteria</taxon>
        <taxon>Pseudomonadati</taxon>
        <taxon>Bacteroidota</taxon>
        <taxon>Flavobacteriia</taxon>
        <taxon>Flavobacteriales</taxon>
        <taxon>Flavobacteriaceae</taxon>
        <taxon>Poritiphilus</taxon>
    </lineage>
</organism>
<reference evidence="5 6" key="1">
    <citation type="submission" date="2020-01" db="EMBL/GenBank/DDBJ databases">
        <title>Bacteria diversity of Porities sp.</title>
        <authorList>
            <person name="Wang G."/>
        </authorList>
    </citation>
    <scope>NUCLEOTIDE SEQUENCE [LARGE SCALE GENOMIC DNA]</scope>
    <source>
        <strain evidence="5 6">R33</strain>
    </source>
</reference>
<evidence type="ECO:0000256" key="2">
    <source>
        <dbReference type="ARBA" id="ARBA00023125"/>
    </source>
</evidence>
<feature type="domain" description="HTH araC/xylS-type" evidence="4">
    <location>
        <begin position="182"/>
        <end position="257"/>
    </location>
</feature>
<proteinExistence type="predicted"/>
<dbReference type="InterPro" id="IPR046532">
    <property type="entry name" value="DUF6597"/>
</dbReference>
<dbReference type="Proteomes" id="UP000475249">
    <property type="component" value="Unassembled WGS sequence"/>
</dbReference>
<dbReference type="InterPro" id="IPR018060">
    <property type="entry name" value="HTH_AraC"/>
</dbReference>
<comment type="caution">
    <text evidence="5">The sequence shown here is derived from an EMBL/GenBank/DDBJ whole genome shotgun (WGS) entry which is preliminary data.</text>
</comment>
<evidence type="ECO:0000256" key="1">
    <source>
        <dbReference type="ARBA" id="ARBA00023015"/>
    </source>
</evidence>
<keyword evidence="1" id="KW-0805">Transcription regulation</keyword>
<dbReference type="InterPro" id="IPR009057">
    <property type="entry name" value="Homeodomain-like_sf"/>
</dbReference>
<dbReference type="GO" id="GO:0003700">
    <property type="term" value="F:DNA-binding transcription factor activity"/>
    <property type="evidence" value="ECO:0007669"/>
    <property type="project" value="InterPro"/>
</dbReference>
<dbReference type="SMART" id="SM00342">
    <property type="entry name" value="HTH_ARAC"/>
    <property type="match status" value="1"/>
</dbReference>
<keyword evidence="2" id="KW-0238">DNA-binding</keyword>
<dbReference type="PANTHER" id="PTHR46796:SF13">
    <property type="entry name" value="HTH-TYPE TRANSCRIPTIONAL ACTIVATOR RHAS"/>
    <property type="match status" value="1"/>
</dbReference>
<dbReference type="InterPro" id="IPR050204">
    <property type="entry name" value="AraC_XylS_family_regulators"/>
</dbReference>
<gene>
    <name evidence="5" type="ORF">GTQ38_19235</name>
</gene>
<keyword evidence="6" id="KW-1185">Reference proteome</keyword>
<protein>
    <submittedName>
        <fullName evidence="5">Helix-turn-helix domain-containing protein</fullName>
    </submittedName>
</protein>
<evidence type="ECO:0000313" key="5">
    <source>
        <dbReference type="EMBL" id="NAS14152.1"/>
    </source>
</evidence>
<sequence>MQVALEKYHPYIRKIWVLENKTQKLKKNTGIMIGDGRFEMVFVTGKGYRTIRPTGSDFFSEGIYLGGQMDRPLELEIEQDTSLLSIKLEPWAAASLSGFDFKQALNRTVPLGEINPELNRQLQYLLPSSQLDKILERLSIALADPISSPKDIQLVKSCCQILDSGYADFKTARDLYLKNNKLSTRSIEQKFSRTIGLSPQKYSNGIRLRKVSEELKFGDPSTSYISLAYKYGFFDQPHFVNLFKAYWGFSPKKIINSDTFITNPEESLRYYTM</sequence>
<dbReference type="Pfam" id="PF20240">
    <property type="entry name" value="DUF6597"/>
    <property type="match status" value="1"/>
</dbReference>
<dbReference type="RefSeq" id="WP_161437204.1">
    <property type="nucleotide sequence ID" value="NZ_WXYO01000009.1"/>
</dbReference>
<dbReference type="PROSITE" id="PS01124">
    <property type="entry name" value="HTH_ARAC_FAMILY_2"/>
    <property type="match status" value="1"/>
</dbReference>
<dbReference type="SUPFAM" id="SSF46689">
    <property type="entry name" value="Homeodomain-like"/>
    <property type="match status" value="1"/>
</dbReference>
<dbReference type="EMBL" id="WXYO01000009">
    <property type="protein sequence ID" value="NAS14152.1"/>
    <property type="molecule type" value="Genomic_DNA"/>
</dbReference>
<dbReference type="Gene3D" id="1.10.10.60">
    <property type="entry name" value="Homeodomain-like"/>
    <property type="match status" value="1"/>
</dbReference>
<evidence type="ECO:0000256" key="3">
    <source>
        <dbReference type="ARBA" id="ARBA00023163"/>
    </source>
</evidence>
<dbReference type="GO" id="GO:0043565">
    <property type="term" value="F:sequence-specific DNA binding"/>
    <property type="evidence" value="ECO:0007669"/>
    <property type="project" value="InterPro"/>
</dbReference>
<dbReference type="AlphaFoldDB" id="A0A6L9EHM1"/>
<evidence type="ECO:0000313" key="6">
    <source>
        <dbReference type="Proteomes" id="UP000475249"/>
    </source>
</evidence>
<evidence type="ECO:0000259" key="4">
    <source>
        <dbReference type="PROSITE" id="PS01124"/>
    </source>
</evidence>
<name>A0A6L9EHM1_9FLAO</name>